<keyword evidence="3" id="KW-1185">Reference proteome</keyword>
<reference evidence="2 3" key="1">
    <citation type="submission" date="2019-01" db="EMBL/GenBank/DDBJ databases">
        <authorList>
            <person name="Brito A."/>
        </authorList>
    </citation>
    <scope>NUCLEOTIDE SEQUENCE [LARGE SCALE GENOMIC DNA]</scope>
    <source>
        <strain evidence="2">1</strain>
    </source>
</reference>
<name>A0A563VN14_9CYAN</name>
<dbReference type="RefSeq" id="WP_144870826.1">
    <property type="nucleotide sequence ID" value="NZ_LR213914.1"/>
</dbReference>
<dbReference type="AlphaFoldDB" id="A0A563VN14"/>
<feature type="transmembrane region" description="Helical" evidence="1">
    <location>
        <begin position="116"/>
        <end position="139"/>
    </location>
</feature>
<feature type="transmembrane region" description="Helical" evidence="1">
    <location>
        <begin position="318"/>
        <end position="341"/>
    </location>
</feature>
<feature type="transmembrane region" description="Helical" evidence="1">
    <location>
        <begin position="170"/>
        <end position="188"/>
    </location>
</feature>
<organism evidence="2 3">
    <name type="scientific">Hyella patelloides LEGE 07179</name>
    <dbReference type="NCBI Taxonomy" id="945734"/>
    <lineage>
        <taxon>Bacteria</taxon>
        <taxon>Bacillati</taxon>
        <taxon>Cyanobacteriota</taxon>
        <taxon>Cyanophyceae</taxon>
        <taxon>Pleurocapsales</taxon>
        <taxon>Hyellaceae</taxon>
        <taxon>Hyella</taxon>
    </lineage>
</organism>
<keyword evidence="1" id="KW-1133">Transmembrane helix</keyword>
<dbReference type="EMBL" id="CAACVJ010000072">
    <property type="protein sequence ID" value="VEP12757.1"/>
    <property type="molecule type" value="Genomic_DNA"/>
</dbReference>
<evidence type="ECO:0000256" key="1">
    <source>
        <dbReference type="SAM" id="Phobius"/>
    </source>
</evidence>
<evidence type="ECO:0000313" key="2">
    <source>
        <dbReference type="EMBL" id="VEP12757.1"/>
    </source>
</evidence>
<sequence>MKKLLKRQHYIHLALLCIWLIIGAVLRFTNLGLKPPWSDEWATLVFSLGNSFRTIPLNEIISLDMLLSPLQVDVTQTARDTINNLLTESTHPPLYFVLNHWWLQLTGQNNSLVSIWWGRCFSALWGIAAIPGMFALGYLWFRSLMAAHIASVLMAVSPFGVYLAQEARHYTLAILWVMASLACLVIACRVGIAHLTPKIILILSWIVINVLGVTTHYFFTLALVAETLVLVAFWWKDIVRDKNNLLNRYWQRIYLAIIGTVIGCLPWLYIWRSIPDNQLTSWVYQENSWLKFYEPIGRIFLWLITKIGLLPVEGVSETVTIASGIIILSTLGWLFSFFLRGYQQLKKNQDTQLAIIIIEQFVLSAIACILIITYTVGADLTLSSRFQFFYFPGFLLFLAGISHYLWQKKQQVVVVLIALGICGSLTINHNLAFQKVERPDVVVPVMVEAYDKIPVIIAIQHYTHGQTGEMMSLGWQFQELINQQQIAWQPQFFLAHQEIATTDYPFLSEHLNSITHPFQLWLVNFSPTPELANSRCIPDQNYQRRATGYKYRLYSCNL</sequence>
<dbReference type="Proteomes" id="UP000320055">
    <property type="component" value="Unassembled WGS sequence"/>
</dbReference>
<feature type="transmembrane region" description="Helical" evidence="1">
    <location>
        <begin position="253"/>
        <end position="271"/>
    </location>
</feature>
<feature type="transmembrane region" description="Helical" evidence="1">
    <location>
        <begin position="200"/>
        <end position="233"/>
    </location>
</feature>
<dbReference type="OrthoDB" id="416237at2"/>
<feature type="transmembrane region" description="Helical" evidence="1">
    <location>
        <begin position="353"/>
        <end position="376"/>
    </location>
</feature>
<proteinExistence type="predicted"/>
<feature type="transmembrane region" description="Helical" evidence="1">
    <location>
        <begin position="146"/>
        <end position="164"/>
    </location>
</feature>
<gene>
    <name evidence="2" type="ORF">H1P_1630013</name>
</gene>
<evidence type="ECO:0008006" key="4">
    <source>
        <dbReference type="Google" id="ProtNLM"/>
    </source>
</evidence>
<protein>
    <recommendedName>
        <fullName evidence="4">Glycosyltransferase RgtA/B/C/D-like domain-containing protein</fullName>
    </recommendedName>
</protein>
<feature type="transmembrane region" description="Helical" evidence="1">
    <location>
        <begin position="413"/>
        <end position="433"/>
    </location>
</feature>
<keyword evidence="1" id="KW-0812">Transmembrane</keyword>
<keyword evidence="1" id="KW-0472">Membrane</keyword>
<evidence type="ECO:0000313" key="3">
    <source>
        <dbReference type="Proteomes" id="UP000320055"/>
    </source>
</evidence>
<accession>A0A563VN14</accession>
<feature type="transmembrane region" description="Helical" evidence="1">
    <location>
        <begin position="388"/>
        <end position="406"/>
    </location>
</feature>